<dbReference type="InterPro" id="IPR011706">
    <property type="entry name" value="Cu-oxidase_C"/>
</dbReference>
<dbReference type="InterPro" id="IPR011707">
    <property type="entry name" value="Cu-oxidase-like_N"/>
</dbReference>
<dbReference type="PROSITE" id="PS00080">
    <property type="entry name" value="MULTICOPPER_OXIDASE2"/>
    <property type="match status" value="1"/>
</dbReference>
<feature type="chain" id="PRO_5012726438" evidence="5">
    <location>
        <begin position="26"/>
        <end position="571"/>
    </location>
</feature>
<feature type="compositionally biased region" description="Low complexity" evidence="4">
    <location>
        <begin position="350"/>
        <end position="369"/>
    </location>
</feature>
<feature type="signal peptide" evidence="5">
    <location>
        <begin position="1"/>
        <end position="25"/>
    </location>
</feature>
<protein>
    <submittedName>
        <fullName evidence="8">Bilirubin oxidase</fullName>
    </submittedName>
</protein>
<dbReference type="EMBL" id="FSRM01000001">
    <property type="protein sequence ID" value="SIN91018.1"/>
    <property type="molecule type" value="Genomic_DNA"/>
</dbReference>
<evidence type="ECO:0000313" key="9">
    <source>
        <dbReference type="Proteomes" id="UP000184693"/>
    </source>
</evidence>
<accession>A0A1N6F6T5</accession>
<dbReference type="GO" id="GO:0042597">
    <property type="term" value="C:periplasmic space"/>
    <property type="evidence" value="ECO:0007669"/>
    <property type="project" value="UniProtKB-SubCell"/>
</dbReference>
<comment type="subcellular location">
    <subcellularLocation>
        <location evidence="1">Periplasm</location>
    </subcellularLocation>
</comment>
<dbReference type="RefSeq" id="WP_074263543.1">
    <property type="nucleotide sequence ID" value="NZ_FSRM01000001.1"/>
</dbReference>
<keyword evidence="3" id="KW-0560">Oxidoreductase</keyword>
<sequence>MIRREFLVRTLSAAVASLFARGAFAQQSMHGMQGMSGMNGMQGMQGMSDMPDMPHAGTSQTVELAGPETLPSGAPLAPLRKLANESREPGVFRATLVAQPVQHTLIAGHPTTFWQYGASADLLSAEAESASPQVPIIGPLIDVHEGDTVEIRFVNRLSQPSTIHWHGLPVPPDQDGNPSDPVAPGASRVYRFTLPPGSAGTYWYHPHPHMMSSEQVFRGLAGPIVVRAAADPLAAWRERHLFFSDLRLASDGTIPANDMMDWMNGREGQFVLVNGARRPLILMATNERWRVWNACNARYLRLSLDDGRTFTQVGTDGGLLGEPRERVTSLLLAPGERAELIVPAGRGPVSASQTAQSGESAQSAQSSPSTRAVLSSAVYDRRKMAMAGGSLPPGAAIPLADVQFEPGTASQNEAAQPIPASLRAISPLGAPAAQKSVVFSERMDMAAMHRKGTSRNGMPAGMAFMINGATFDPRRVTLTSRRGDVEHWSIENRTDMDHPFHLHGTQFQILEREQGGVVTPEPYLAWRDTVNVQPREKVRIATVQQQAGGRMFHCHILEHEDLGMMGTLNVI</sequence>
<feature type="domain" description="Plastocyanin-like" evidence="6">
    <location>
        <begin position="459"/>
        <end position="570"/>
    </location>
</feature>
<keyword evidence="2" id="KW-0479">Metal-binding</keyword>
<proteinExistence type="predicted"/>
<evidence type="ECO:0000313" key="8">
    <source>
        <dbReference type="EMBL" id="SIN91018.1"/>
    </source>
</evidence>
<evidence type="ECO:0000259" key="6">
    <source>
        <dbReference type="Pfam" id="PF07731"/>
    </source>
</evidence>
<evidence type="ECO:0000259" key="7">
    <source>
        <dbReference type="Pfam" id="PF07732"/>
    </source>
</evidence>
<dbReference type="OrthoDB" id="9757546at2"/>
<dbReference type="Pfam" id="PF07732">
    <property type="entry name" value="Cu-oxidase_3"/>
    <property type="match status" value="1"/>
</dbReference>
<dbReference type="PANTHER" id="PTHR11709">
    <property type="entry name" value="MULTI-COPPER OXIDASE"/>
    <property type="match status" value="1"/>
</dbReference>
<dbReference type="GO" id="GO:0016491">
    <property type="term" value="F:oxidoreductase activity"/>
    <property type="evidence" value="ECO:0007669"/>
    <property type="project" value="UniProtKB-KW"/>
</dbReference>
<dbReference type="SUPFAM" id="SSF49503">
    <property type="entry name" value="Cupredoxins"/>
    <property type="match status" value="3"/>
</dbReference>
<name>A0A1N6F6T5_9BURK</name>
<dbReference type="GO" id="GO:0005507">
    <property type="term" value="F:copper ion binding"/>
    <property type="evidence" value="ECO:0007669"/>
    <property type="project" value="InterPro"/>
</dbReference>
<dbReference type="PANTHER" id="PTHR11709:SF2">
    <property type="entry name" value="MULTICOPPER OXIDASE LPR1"/>
    <property type="match status" value="1"/>
</dbReference>
<dbReference type="InterPro" id="IPR045087">
    <property type="entry name" value="Cu-oxidase_fam"/>
</dbReference>
<feature type="domain" description="Plastocyanin-like" evidence="7">
    <location>
        <begin position="136"/>
        <end position="229"/>
    </location>
</feature>
<dbReference type="CDD" id="cd13881">
    <property type="entry name" value="CuRO_2_McoC_like"/>
    <property type="match status" value="1"/>
</dbReference>
<organism evidence="8 9">
    <name type="scientific">Paraburkholderia phenazinium</name>
    <dbReference type="NCBI Taxonomy" id="60549"/>
    <lineage>
        <taxon>Bacteria</taxon>
        <taxon>Pseudomonadati</taxon>
        <taxon>Pseudomonadota</taxon>
        <taxon>Betaproteobacteria</taxon>
        <taxon>Burkholderiales</taxon>
        <taxon>Burkholderiaceae</taxon>
        <taxon>Paraburkholderia</taxon>
    </lineage>
</organism>
<gene>
    <name evidence="8" type="ORF">SAMN05444168_1316</name>
</gene>
<dbReference type="InterPro" id="IPR008972">
    <property type="entry name" value="Cupredoxin"/>
</dbReference>
<reference evidence="8 9" key="1">
    <citation type="submission" date="2016-11" db="EMBL/GenBank/DDBJ databases">
        <authorList>
            <person name="Jaros S."/>
            <person name="Januszkiewicz K."/>
            <person name="Wedrychowicz H."/>
        </authorList>
    </citation>
    <scope>NUCLEOTIDE SEQUENCE [LARGE SCALE GENOMIC DNA]</scope>
    <source>
        <strain evidence="8 9">GAS86</strain>
    </source>
</reference>
<feature type="region of interest" description="Disordered" evidence="4">
    <location>
        <begin position="344"/>
        <end position="372"/>
    </location>
</feature>
<evidence type="ECO:0000256" key="5">
    <source>
        <dbReference type="SAM" id="SignalP"/>
    </source>
</evidence>
<dbReference type="Pfam" id="PF07731">
    <property type="entry name" value="Cu-oxidase_2"/>
    <property type="match status" value="1"/>
</dbReference>
<dbReference type="Gene3D" id="2.60.40.420">
    <property type="entry name" value="Cupredoxins - blue copper proteins"/>
    <property type="match status" value="3"/>
</dbReference>
<evidence type="ECO:0000256" key="4">
    <source>
        <dbReference type="SAM" id="MobiDB-lite"/>
    </source>
</evidence>
<keyword evidence="5" id="KW-0732">Signal</keyword>
<dbReference type="Proteomes" id="UP000184693">
    <property type="component" value="Unassembled WGS sequence"/>
</dbReference>
<dbReference type="InterPro" id="IPR002355">
    <property type="entry name" value="Cu_oxidase_Cu_BS"/>
</dbReference>
<evidence type="ECO:0000256" key="3">
    <source>
        <dbReference type="ARBA" id="ARBA00023002"/>
    </source>
</evidence>
<dbReference type="AlphaFoldDB" id="A0A1N6F6T5"/>
<evidence type="ECO:0000256" key="2">
    <source>
        <dbReference type="ARBA" id="ARBA00022723"/>
    </source>
</evidence>
<evidence type="ECO:0000256" key="1">
    <source>
        <dbReference type="ARBA" id="ARBA00004418"/>
    </source>
</evidence>